<dbReference type="Proteomes" id="UP001162480">
    <property type="component" value="Chromosome 5"/>
</dbReference>
<gene>
    <name evidence="2" type="ORF">OCTVUL_1B027598</name>
</gene>
<organism evidence="2 3">
    <name type="scientific">Octopus vulgaris</name>
    <name type="common">Common octopus</name>
    <dbReference type="NCBI Taxonomy" id="6645"/>
    <lineage>
        <taxon>Eukaryota</taxon>
        <taxon>Metazoa</taxon>
        <taxon>Spiralia</taxon>
        <taxon>Lophotrochozoa</taxon>
        <taxon>Mollusca</taxon>
        <taxon>Cephalopoda</taxon>
        <taxon>Coleoidea</taxon>
        <taxon>Octopodiformes</taxon>
        <taxon>Octopoda</taxon>
        <taxon>Incirrata</taxon>
        <taxon>Octopodidae</taxon>
        <taxon>Octopus</taxon>
    </lineage>
</organism>
<feature type="compositionally biased region" description="Polar residues" evidence="1">
    <location>
        <begin position="70"/>
        <end position="83"/>
    </location>
</feature>
<evidence type="ECO:0000313" key="2">
    <source>
        <dbReference type="EMBL" id="CAI9722434.1"/>
    </source>
</evidence>
<name>A0AA36F2V0_OCTVU</name>
<evidence type="ECO:0000256" key="1">
    <source>
        <dbReference type="SAM" id="MobiDB-lite"/>
    </source>
</evidence>
<accession>A0AA36F2V0</accession>
<feature type="region of interest" description="Disordered" evidence="1">
    <location>
        <begin position="61"/>
        <end position="83"/>
    </location>
</feature>
<dbReference type="EMBL" id="OX597818">
    <property type="protein sequence ID" value="CAI9722434.1"/>
    <property type="molecule type" value="Genomic_DNA"/>
</dbReference>
<sequence length="83" mass="9385">MGTAKPPPSTPPPTSLTKTQVEGKRIIATCRFKHGILKYKQKIEGGKEVRFTVFQIKKSFPNSRYDGTREQQGSNESIQMDEE</sequence>
<feature type="compositionally biased region" description="Pro residues" evidence="1">
    <location>
        <begin position="1"/>
        <end position="14"/>
    </location>
</feature>
<dbReference type="AlphaFoldDB" id="A0AA36F2V0"/>
<feature type="region of interest" description="Disordered" evidence="1">
    <location>
        <begin position="1"/>
        <end position="21"/>
    </location>
</feature>
<keyword evidence="3" id="KW-1185">Reference proteome</keyword>
<proteinExistence type="predicted"/>
<reference evidence="2" key="1">
    <citation type="submission" date="2023-08" db="EMBL/GenBank/DDBJ databases">
        <authorList>
            <person name="Alioto T."/>
            <person name="Alioto T."/>
            <person name="Gomez Garrido J."/>
        </authorList>
    </citation>
    <scope>NUCLEOTIDE SEQUENCE</scope>
</reference>
<evidence type="ECO:0000313" key="3">
    <source>
        <dbReference type="Proteomes" id="UP001162480"/>
    </source>
</evidence>
<protein>
    <submittedName>
        <fullName evidence="2">Uncharacterized protein</fullName>
    </submittedName>
</protein>